<accession>A0ABS1TGC8</accession>
<feature type="active site" description="Charge relay system" evidence="5">
    <location>
        <position position="117"/>
    </location>
</feature>
<evidence type="ECO:0000256" key="1">
    <source>
        <dbReference type="ARBA" id="ARBA00011073"/>
    </source>
</evidence>
<dbReference type="InterPro" id="IPR015500">
    <property type="entry name" value="Peptidase_S8_subtilisin-rel"/>
</dbReference>
<dbReference type="PROSITE" id="PS51892">
    <property type="entry name" value="SUBTILASE"/>
    <property type="match status" value="1"/>
</dbReference>
<evidence type="ECO:0000256" key="4">
    <source>
        <dbReference type="ARBA" id="ARBA00022825"/>
    </source>
</evidence>
<proteinExistence type="inferred from homology"/>
<evidence type="ECO:0000256" key="3">
    <source>
        <dbReference type="ARBA" id="ARBA00022801"/>
    </source>
</evidence>
<comment type="similarity">
    <text evidence="1 5">Belongs to the peptidase S8 family.</text>
</comment>
<evidence type="ECO:0000256" key="2">
    <source>
        <dbReference type="ARBA" id="ARBA00022670"/>
    </source>
</evidence>
<protein>
    <submittedName>
        <fullName evidence="7">S8 family serine peptidase</fullName>
    </submittedName>
</protein>
<sequence>MFSLKNKLDYNLKSAIANNSYKHYRVIIQCKNLRESIENKIKSYKAELIRSIPSIDCISASLSASAIEKLLENPAVAYIAFDSMAFLCGSSVLSSNGITFQERYKLTGKGIGVGIVDSGTYPHTDLLSPSSKIKNFTDILSGLRYPYDDNGHGTFMSGIICGSGLSSKGMYRGIAENSHLYSVKAFNSIGRGFVSDILYAIELIINDSSEYNIKVICLPFEVVDNDPFIISLFSKLFDLCVKKGITVVVPSGNSGCKESSIKGIATLPNCITAAGLDTRGSIKPYIYSSAGPYGRLEKPDLAAACVDICSINTNKDYISERNGSRVYAYPLDNPYTTYNGTSCAAAFVSGVCALLYENNPELSFNDILSLLKVSCNLLDIFKWSQGAGMIDMHKLLP</sequence>
<dbReference type="Gene3D" id="3.30.70.80">
    <property type="entry name" value="Peptidase S8 propeptide/proteinase inhibitor I9"/>
    <property type="match status" value="1"/>
</dbReference>
<evidence type="ECO:0000313" key="7">
    <source>
        <dbReference type="EMBL" id="MBL4937369.1"/>
    </source>
</evidence>
<dbReference type="SUPFAM" id="SSF52743">
    <property type="entry name" value="Subtilisin-like"/>
    <property type="match status" value="1"/>
</dbReference>
<dbReference type="InterPro" id="IPR000209">
    <property type="entry name" value="Peptidase_S8/S53_dom"/>
</dbReference>
<feature type="domain" description="Peptidase S8/S53" evidence="6">
    <location>
        <begin position="108"/>
        <end position="374"/>
    </location>
</feature>
<dbReference type="InterPro" id="IPR036852">
    <property type="entry name" value="Peptidase_S8/S53_dom_sf"/>
</dbReference>
<organism evidence="7 8">
    <name type="scientific">Clostridium rhizosphaerae</name>
    <dbReference type="NCBI Taxonomy" id="2803861"/>
    <lineage>
        <taxon>Bacteria</taxon>
        <taxon>Bacillati</taxon>
        <taxon>Bacillota</taxon>
        <taxon>Clostridia</taxon>
        <taxon>Eubacteriales</taxon>
        <taxon>Clostridiaceae</taxon>
        <taxon>Clostridium</taxon>
    </lineage>
</organism>
<reference evidence="7 8" key="1">
    <citation type="submission" date="2021-01" db="EMBL/GenBank/DDBJ databases">
        <title>Genome public.</title>
        <authorList>
            <person name="Liu C."/>
            <person name="Sun Q."/>
        </authorList>
    </citation>
    <scope>NUCLEOTIDE SEQUENCE [LARGE SCALE GENOMIC DNA]</scope>
    <source>
        <strain evidence="7 8">YIM B02515</strain>
    </source>
</reference>
<comment type="caution">
    <text evidence="7">The sequence shown here is derived from an EMBL/GenBank/DDBJ whole genome shotgun (WGS) entry which is preliminary data.</text>
</comment>
<name>A0ABS1TGC8_9CLOT</name>
<feature type="active site" description="Charge relay system" evidence="5">
    <location>
        <position position="152"/>
    </location>
</feature>
<dbReference type="Proteomes" id="UP000632377">
    <property type="component" value="Unassembled WGS sequence"/>
</dbReference>
<feature type="active site" description="Charge relay system" evidence="5">
    <location>
        <position position="342"/>
    </location>
</feature>
<dbReference type="PANTHER" id="PTHR43806">
    <property type="entry name" value="PEPTIDASE S8"/>
    <property type="match status" value="1"/>
</dbReference>
<dbReference type="PRINTS" id="PR00723">
    <property type="entry name" value="SUBTILISIN"/>
</dbReference>
<dbReference type="InterPro" id="IPR050131">
    <property type="entry name" value="Peptidase_S8_subtilisin-like"/>
</dbReference>
<gene>
    <name evidence="7" type="ORF">JK636_16700</name>
</gene>
<keyword evidence="4 5" id="KW-0720">Serine protease</keyword>
<keyword evidence="2 5" id="KW-0645">Protease</keyword>
<dbReference type="Pfam" id="PF00082">
    <property type="entry name" value="Peptidase_S8"/>
    <property type="match status" value="1"/>
</dbReference>
<evidence type="ECO:0000256" key="5">
    <source>
        <dbReference type="PROSITE-ProRule" id="PRU01240"/>
    </source>
</evidence>
<dbReference type="RefSeq" id="WP_202750123.1">
    <property type="nucleotide sequence ID" value="NZ_JAESWC010000014.1"/>
</dbReference>
<dbReference type="PANTHER" id="PTHR43806:SF65">
    <property type="entry name" value="SERINE PROTEASE APRX"/>
    <property type="match status" value="1"/>
</dbReference>
<keyword evidence="3 5" id="KW-0378">Hydrolase</keyword>
<evidence type="ECO:0000259" key="6">
    <source>
        <dbReference type="Pfam" id="PF00082"/>
    </source>
</evidence>
<dbReference type="InterPro" id="IPR037045">
    <property type="entry name" value="S8pro/Inhibitor_I9_sf"/>
</dbReference>
<keyword evidence="8" id="KW-1185">Reference proteome</keyword>
<evidence type="ECO:0000313" key="8">
    <source>
        <dbReference type="Proteomes" id="UP000632377"/>
    </source>
</evidence>
<dbReference type="EMBL" id="JAESWC010000014">
    <property type="protein sequence ID" value="MBL4937369.1"/>
    <property type="molecule type" value="Genomic_DNA"/>
</dbReference>
<dbReference type="Gene3D" id="3.40.50.200">
    <property type="entry name" value="Peptidase S8/S53 domain"/>
    <property type="match status" value="1"/>
</dbReference>